<dbReference type="PANTHER" id="PTHR42833:SF4">
    <property type="entry name" value="URIDYLATE KINASE PUMPKIN, CHLOROPLASTIC"/>
    <property type="match status" value="1"/>
</dbReference>
<evidence type="ECO:0000256" key="1">
    <source>
        <dbReference type="ARBA" id="ARBA00022679"/>
    </source>
</evidence>
<dbReference type="GO" id="GO:0005524">
    <property type="term" value="F:ATP binding"/>
    <property type="evidence" value="ECO:0007669"/>
    <property type="project" value="UniProtKB-KW"/>
</dbReference>
<dbReference type="Gene3D" id="3.40.1160.10">
    <property type="entry name" value="Acetylglutamate kinase-like"/>
    <property type="match status" value="1"/>
</dbReference>
<name>A0A9D6UKF0_UNCSA</name>
<keyword evidence="4" id="KW-0067">ATP-binding</keyword>
<proteinExistence type="predicted"/>
<comment type="caution">
    <text evidence="5">The sequence shown here is derived from an EMBL/GenBank/DDBJ whole genome shotgun (WGS) entry which is preliminary data.</text>
</comment>
<protein>
    <submittedName>
        <fullName evidence="5">UMP kinase</fullName>
        <ecNumber evidence="5">2.7.4.22</ecNumber>
    </submittedName>
</protein>
<keyword evidence="1 5" id="KW-0808">Transferase</keyword>
<evidence type="ECO:0000313" key="5">
    <source>
        <dbReference type="EMBL" id="MBI5079014.1"/>
    </source>
</evidence>
<dbReference type="SUPFAM" id="SSF53633">
    <property type="entry name" value="Carbamate kinase-like"/>
    <property type="match status" value="1"/>
</dbReference>
<evidence type="ECO:0000313" key="6">
    <source>
        <dbReference type="Proteomes" id="UP000808761"/>
    </source>
</evidence>
<dbReference type="EMBL" id="JACRKR010000158">
    <property type="protein sequence ID" value="MBI5079014.1"/>
    <property type="molecule type" value="Genomic_DNA"/>
</dbReference>
<dbReference type="GO" id="GO:0006225">
    <property type="term" value="P:UDP biosynthetic process"/>
    <property type="evidence" value="ECO:0007669"/>
    <property type="project" value="TreeGrafter"/>
</dbReference>
<keyword evidence="2" id="KW-0547">Nucleotide-binding</keyword>
<dbReference type="GO" id="GO:0033862">
    <property type="term" value="F:UMP kinase activity"/>
    <property type="evidence" value="ECO:0007669"/>
    <property type="project" value="UniProtKB-EC"/>
</dbReference>
<keyword evidence="3 5" id="KW-0418">Kinase</keyword>
<dbReference type="EC" id="2.7.4.22" evidence="5"/>
<accession>A0A9D6UKF0</accession>
<gene>
    <name evidence="5" type="primary">pyrH</name>
    <name evidence="5" type="ORF">HZB08_03235</name>
</gene>
<evidence type="ECO:0000256" key="4">
    <source>
        <dbReference type="ARBA" id="ARBA00022840"/>
    </source>
</evidence>
<evidence type="ECO:0000256" key="3">
    <source>
        <dbReference type="ARBA" id="ARBA00022777"/>
    </source>
</evidence>
<reference evidence="5" key="1">
    <citation type="submission" date="2020-07" db="EMBL/GenBank/DDBJ databases">
        <title>Huge and variable diversity of episymbiotic CPR bacteria and DPANN archaea in groundwater ecosystems.</title>
        <authorList>
            <person name="He C.Y."/>
            <person name="Keren R."/>
            <person name="Whittaker M."/>
            <person name="Farag I.F."/>
            <person name="Doudna J."/>
            <person name="Cate J.H.D."/>
            <person name="Banfield J.F."/>
        </authorList>
    </citation>
    <scope>NUCLEOTIDE SEQUENCE</scope>
    <source>
        <strain evidence="5">NC_groundwater_1860_Pr3_B-0.1um_51_7</strain>
    </source>
</reference>
<sequence length="65" mass="7273">HPDAKKFKKITHMEVIQKRLRVMDTTAASLCMENKIPIIVLDMTKPGNIKKAVLGKEVGTVVEVE</sequence>
<dbReference type="Proteomes" id="UP000808761">
    <property type="component" value="Unassembled WGS sequence"/>
</dbReference>
<evidence type="ECO:0000256" key="2">
    <source>
        <dbReference type="ARBA" id="ARBA00022741"/>
    </source>
</evidence>
<dbReference type="PANTHER" id="PTHR42833">
    <property type="entry name" value="URIDYLATE KINASE"/>
    <property type="match status" value="1"/>
</dbReference>
<organism evidence="5 6">
    <name type="scientific">Candidatus Saganbacteria bacterium</name>
    <dbReference type="NCBI Taxonomy" id="2575572"/>
    <lineage>
        <taxon>Bacteria</taxon>
        <taxon>Bacillati</taxon>
        <taxon>Saganbacteria</taxon>
    </lineage>
</organism>
<feature type="non-terminal residue" evidence="5">
    <location>
        <position position="1"/>
    </location>
</feature>
<dbReference type="InterPro" id="IPR036393">
    <property type="entry name" value="AceGlu_kinase-like_sf"/>
</dbReference>
<dbReference type="AlphaFoldDB" id="A0A9D6UKF0"/>